<dbReference type="OrthoDB" id="9795390at2"/>
<dbReference type="STRING" id="1245526.SAMN05216580_2750"/>
<keyword evidence="4" id="KW-0067">ATP-binding</keyword>
<dbReference type="InterPro" id="IPR004147">
    <property type="entry name" value="ABC1_dom"/>
</dbReference>
<feature type="domain" description="ABC1 atypical kinase-like" evidence="5">
    <location>
        <begin position="83"/>
        <end position="313"/>
    </location>
</feature>
<evidence type="ECO:0000256" key="1">
    <source>
        <dbReference type="ARBA" id="ARBA00009670"/>
    </source>
</evidence>
<dbReference type="AlphaFoldDB" id="A0A1H2I6E4"/>
<evidence type="ECO:0000256" key="4">
    <source>
        <dbReference type="ARBA" id="ARBA00022840"/>
    </source>
</evidence>
<evidence type="ECO:0000256" key="2">
    <source>
        <dbReference type="ARBA" id="ARBA00022679"/>
    </source>
</evidence>
<accession>A0A1H2I6E4</accession>
<dbReference type="InterPro" id="IPR051409">
    <property type="entry name" value="Atypical_kinase_ADCK"/>
</dbReference>
<proteinExistence type="inferred from homology"/>
<name>A0A1H2I6E4_9GAMM</name>
<keyword evidence="3" id="KW-0547">Nucleotide-binding</keyword>
<keyword evidence="7" id="KW-1185">Reference proteome</keyword>
<evidence type="ECO:0000259" key="5">
    <source>
        <dbReference type="Pfam" id="PF03109"/>
    </source>
</evidence>
<dbReference type="Pfam" id="PF03109">
    <property type="entry name" value="ABC1"/>
    <property type="match status" value="1"/>
</dbReference>
<sequence>MSTPPSRSALGRFLTLTGTAARIAGGTVGQRLLRGREGIDWQPVGALLGEVLGEMKGPVLKLGQMAAQWQDLLPEPIVQALTRLQNQVPALPFAELEAHLCRLYDGDLQRHFRHIEPQPCAAASLGQVHRAVARDGRPLMLKVQYPGMAEICRADLAQLRRLLPLGRLLCAPAGQLDGVYRELARSIEAELDYALELERLKVYRRHFAAWPGLRLPEPCEALCRPGVLALDEVAGLPLSGIDRASVAVRQRVAQTLVDWLVAQAFELGLLHADPHAGNFAYTEAGELVVYDFGCVQRLAPDVLQAYVDAYRALQAGSVERLERAFQALGTRQPASAPPWPLYRRLQALLHPVLQPGQPWDFAATRLHRQLLDLSPEVLGMLGSLQPSPTTLLVNRTLEGHYWNLVRLGVPVALADALERGLRGAPPAG</sequence>
<dbReference type="PANTHER" id="PTHR43851">
    <property type="match status" value="1"/>
</dbReference>
<organism evidence="6 7">
    <name type="scientific">Geopseudomonas guangdongensis</name>
    <dbReference type="NCBI Taxonomy" id="1245526"/>
    <lineage>
        <taxon>Bacteria</taxon>
        <taxon>Pseudomonadati</taxon>
        <taxon>Pseudomonadota</taxon>
        <taxon>Gammaproteobacteria</taxon>
        <taxon>Pseudomonadales</taxon>
        <taxon>Pseudomonadaceae</taxon>
        <taxon>Geopseudomonas</taxon>
    </lineage>
</organism>
<evidence type="ECO:0000256" key="3">
    <source>
        <dbReference type="ARBA" id="ARBA00022741"/>
    </source>
</evidence>
<evidence type="ECO:0000313" key="7">
    <source>
        <dbReference type="Proteomes" id="UP000243063"/>
    </source>
</evidence>
<dbReference type="PANTHER" id="PTHR43851:SF3">
    <property type="entry name" value="COENZYME Q8"/>
    <property type="match status" value="1"/>
</dbReference>
<protein>
    <submittedName>
        <fullName evidence="6">ABC1 family protein</fullName>
    </submittedName>
</protein>
<dbReference type="EMBL" id="LT629780">
    <property type="protein sequence ID" value="SDU39614.1"/>
    <property type="molecule type" value="Genomic_DNA"/>
</dbReference>
<reference evidence="7" key="1">
    <citation type="submission" date="2016-10" db="EMBL/GenBank/DDBJ databases">
        <authorList>
            <person name="Varghese N."/>
            <person name="Submissions S."/>
        </authorList>
    </citation>
    <scope>NUCLEOTIDE SEQUENCE [LARGE SCALE GENOMIC DNA]</scope>
    <source>
        <strain evidence="7">CCTCC 2012022</strain>
    </source>
</reference>
<dbReference type="InterPro" id="IPR011009">
    <property type="entry name" value="Kinase-like_dom_sf"/>
</dbReference>
<dbReference type="Proteomes" id="UP000243063">
    <property type="component" value="Chromosome I"/>
</dbReference>
<keyword evidence="2" id="KW-0808">Transferase</keyword>
<dbReference type="GO" id="GO:0016740">
    <property type="term" value="F:transferase activity"/>
    <property type="evidence" value="ECO:0007669"/>
    <property type="project" value="UniProtKB-KW"/>
</dbReference>
<comment type="similarity">
    <text evidence="1">Belongs to the protein kinase superfamily. ADCK protein kinase family.</text>
</comment>
<dbReference type="RefSeq" id="WP_090215553.1">
    <property type="nucleotide sequence ID" value="NZ_LT629780.1"/>
</dbReference>
<dbReference type="CDD" id="cd13970">
    <property type="entry name" value="ABC1_ADCK3"/>
    <property type="match status" value="1"/>
</dbReference>
<evidence type="ECO:0000313" key="6">
    <source>
        <dbReference type="EMBL" id="SDU39614.1"/>
    </source>
</evidence>
<dbReference type="InterPro" id="IPR034646">
    <property type="entry name" value="ADCK3_dom"/>
</dbReference>
<dbReference type="SUPFAM" id="SSF56112">
    <property type="entry name" value="Protein kinase-like (PK-like)"/>
    <property type="match status" value="1"/>
</dbReference>
<gene>
    <name evidence="6" type="ORF">SAMN05216580_2750</name>
</gene>
<dbReference type="GO" id="GO:0005524">
    <property type="term" value="F:ATP binding"/>
    <property type="evidence" value="ECO:0007669"/>
    <property type="project" value="UniProtKB-KW"/>
</dbReference>